<dbReference type="Pfam" id="PF02108">
    <property type="entry name" value="FliH"/>
    <property type="match status" value="1"/>
</dbReference>
<dbReference type="AlphaFoldDB" id="A0A848FGP6"/>
<dbReference type="EMBL" id="JABBFW010000033">
    <property type="protein sequence ID" value="NML18514.1"/>
    <property type="molecule type" value="Genomic_DNA"/>
</dbReference>
<dbReference type="GO" id="GO:0005829">
    <property type="term" value="C:cytosol"/>
    <property type="evidence" value="ECO:0007669"/>
    <property type="project" value="TreeGrafter"/>
</dbReference>
<proteinExistence type="inferred from homology"/>
<organism evidence="9 10">
    <name type="scientific">Azohydromonas caseinilytica</name>
    <dbReference type="NCBI Taxonomy" id="2728836"/>
    <lineage>
        <taxon>Bacteria</taxon>
        <taxon>Pseudomonadati</taxon>
        <taxon>Pseudomonadota</taxon>
        <taxon>Betaproteobacteria</taxon>
        <taxon>Burkholderiales</taxon>
        <taxon>Sphaerotilaceae</taxon>
        <taxon>Azohydromonas</taxon>
    </lineage>
</organism>
<evidence type="ECO:0000256" key="2">
    <source>
        <dbReference type="ARBA" id="ARBA00006602"/>
    </source>
</evidence>
<feature type="domain" description="Flagellar assembly protein FliH/Type III secretion system HrpE" evidence="8">
    <location>
        <begin position="73"/>
        <end position="195"/>
    </location>
</feature>
<dbReference type="GO" id="GO:0015031">
    <property type="term" value="P:protein transport"/>
    <property type="evidence" value="ECO:0007669"/>
    <property type="project" value="UniProtKB-KW"/>
</dbReference>
<gene>
    <name evidence="9" type="ORF">HHL10_26440</name>
</gene>
<evidence type="ECO:0000256" key="7">
    <source>
        <dbReference type="ARBA" id="ARBA00023225"/>
    </source>
</evidence>
<dbReference type="Proteomes" id="UP000574067">
    <property type="component" value="Unassembled WGS sequence"/>
</dbReference>
<keyword evidence="7" id="KW-1006">Bacterial flagellum protein export</keyword>
<evidence type="ECO:0000313" key="9">
    <source>
        <dbReference type="EMBL" id="NML18514.1"/>
    </source>
</evidence>
<comment type="function">
    <text evidence="1">Needed for flagellar regrowth and assembly.</text>
</comment>
<sequence length="218" mass="23430">MSWLLWQADGATRIASPRLVLRAAEVPVLQDAQRLCGELAELQRAEAQRIAAVLETARTEGEARGLEQGRRAAREELSAALLALGQSAEAERARLRRDTGVLALQVVRKLLGRFAPDEVLAALAETAAAEVVPAQPLVLLVHPDQADAVRARLAARDTPLAIEVRADAACAPDGCRLDTEHGSIDASLEGQLTRLEQAWAPRTEPSNEIPVSQPIRSP</sequence>
<dbReference type="PANTHER" id="PTHR34982">
    <property type="entry name" value="YOP PROTEINS TRANSLOCATION PROTEIN L"/>
    <property type="match status" value="1"/>
</dbReference>
<evidence type="ECO:0000313" key="10">
    <source>
        <dbReference type="Proteomes" id="UP000574067"/>
    </source>
</evidence>
<evidence type="ECO:0000259" key="8">
    <source>
        <dbReference type="Pfam" id="PF02108"/>
    </source>
</evidence>
<reference evidence="9 10" key="1">
    <citation type="submission" date="2020-04" db="EMBL/GenBank/DDBJ databases">
        <title>Azohydromonas sp. isolated from soil.</title>
        <authorList>
            <person name="Dahal R.H."/>
        </authorList>
    </citation>
    <scope>NUCLEOTIDE SEQUENCE [LARGE SCALE GENOMIC DNA]</scope>
    <source>
        <strain evidence="9 10">G-1-1-14</strain>
    </source>
</reference>
<accession>A0A848FGP6</accession>
<dbReference type="InterPro" id="IPR018035">
    <property type="entry name" value="Flagellar_FliH/T3SS_HrpE"/>
</dbReference>
<keyword evidence="10" id="KW-1185">Reference proteome</keyword>
<protein>
    <recommendedName>
        <fullName evidence="3">Flagellar assembly protein FliH</fullName>
    </recommendedName>
</protein>
<dbReference type="PANTHER" id="PTHR34982:SF1">
    <property type="entry name" value="FLAGELLAR ASSEMBLY PROTEIN FLIH"/>
    <property type="match status" value="1"/>
</dbReference>
<keyword evidence="6" id="KW-0653">Protein transport</keyword>
<keyword evidence="4" id="KW-0813">Transport</keyword>
<comment type="caution">
    <text evidence="9">The sequence shown here is derived from an EMBL/GenBank/DDBJ whole genome shotgun (WGS) entry which is preliminary data.</text>
</comment>
<name>A0A848FGP6_9BURK</name>
<dbReference type="InterPro" id="IPR051472">
    <property type="entry name" value="T3SS_Stator/FliH"/>
</dbReference>
<dbReference type="GO" id="GO:0044781">
    <property type="term" value="P:bacterial-type flagellum organization"/>
    <property type="evidence" value="ECO:0007669"/>
    <property type="project" value="UniProtKB-KW"/>
</dbReference>
<dbReference type="RefSeq" id="WP_169163404.1">
    <property type="nucleotide sequence ID" value="NZ_JABBFW010000033.1"/>
</dbReference>
<evidence type="ECO:0000256" key="4">
    <source>
        <dbReference type="ARBA" id="ARBA00022448"/>
    </source>
</evidence>
<comment type="similarity">
    <text evidence="2">Belongs to the FliH family.</text>
</comment>
<evidence type="ECO:0000256" key="1">
    <source>
        <dbReference type="ARBA" id="ARBA00003041"/>
    </source>
</evidence>
<evidence type="ECO:0000256" key="3">
    <source>
        <dbReference type="ARBA" id="ARBA00016507"/>
    </source>
</evidence>
<keyword evidence="5" id="KW-1005">Bacterial flagellum biogenesis</keyword>
<evidence type="ECO:0000256" key="5">
    <source>
        <dbReference type="ARBA" id="ARBA00022795"/>
    </source>
</evidence>
<evidence type="ECO:0000256" key="6">
    <source>
        <dbReference type="ARBA" id="ARBA00022927"/>
    </source>
</evidence>